<comment type="caution">
    <text evidence="4">The sequence shown here is derived from an EMBL/GenBank/DDBJ whole genome shotgun (WGS) entry which is preliminary data.</text>
</comment>
<organism evidence="4 5">
    <name type="scientific">Friedmanniomyces simplex</name>
    <dbReference type="NCBI Taxonomy" id="329884"/>
    <lineage>
        <taxon>Eukaryota</taxon>
        <taxon>Fungi</taxon>
        <taxon>Dikarya</taxon>
        <taxon>Ascomycota</taxon>
        <taxon>Pezizomycotina</taxon>
        <taxon>Dothideomycetes</taxon>
        <taxon>Dothideomycetidae</taxon>
        <taxon>Mycosphaerellales</taxon>
        <taxon>Teratosphaeriaceae</taxon>
        <taxon>Friedmanniomyces</taxon>
    </lineage>
</organism>
<dbReference type="InterPro" id="IPR036259">
    <property type="entry name" value="MFS_trans_sf"/>
</dbReference>
<keyword evidence="5" id="KW-1185">Reference proteome</keyword>
<dbReference type="PANTHER" id="PTHR11360:SF130">
    <property type="entry name" value="MAJOR FACILITATOR SUPERFAMILY (MFS) PROFILE DOMAIN-CONTAINING PROTEIN-RELATED"/>
    <property type="match status" value="1"/>
</dbReference>
<feature type="transmembrane region" description="Helical" evidence="3">
    <location>
        <begin position="200"/>
        <end position="219"/>
    </location>
</feature>
<keyword evidence="3" id="KW-1133">Transmembrane helix</keyword>
<dbReference type="Pfam" id="PF07690">
    <property type="entry name" value="MFS_1"/>
    <property type="match status" value="1"/>
</dbReference>
<keyword evidence="3" id="KW-0472">Membrane</keyword>
<name>A0A4U0WYX6_9PEZI</name>
<evidence type="ECO:0000256" key="2">
    <source>
        <dbReference type="ARBA" id="ARBA00006727"/>
    </source>
</evidence>
<evidence type="ECO:0000313" key="5">
    <source>
        <dbReference type="Proteomes" id="UP000309340"/>
    </source>
</evidence>
<protein>
    <recommendedName>
        <fullName evidence="6">Major facilitator superfamily (MFS) profile domain-containing protein</fullName>
    </recommendedName>
</protein>
<feature type="transmembrane region" description="Helical" evidence="3">
    <location>
        <begin position="272"/>
        <end position="300"/>
    </location>
</feature>
<keyword evidence="3" id="KW-0812">Transmembrane</keyword>
<proteinExistence type="inferred from homology"/>
<accession>A0A4U0WYX6</accession>
<feature type="transmembrane region" description="Helical" evidence="3">
    <location>
        <begin position="231"/>
        <end position="251"/>
    </location>
</feature>
<dbReference type="PANTHER" id="PTHR11360">
    <property type="entry name" value="MONOCARBOXYLATE TRANSPORTER"/>
    <property type="match status" value="1"/>
</dbReference>
<reference evidence="4 5" key="1">
    <citation type="submission" date="2017-03" db="EMBL/GenBank/DDBJ databases">
        <title>Genomes of endolithic fungi from Antarctica.</title>
        <authorList>
            <person name="Coleine C."/>
            <person name="Masonjones S."/>
            <person name="Stajich J.E."/>
        </authorList>
    </citation>
    <scope>NUCLEOTIDE SEQUENCE [LARGE SCALE GENOMIC DNA]</scope>
    <source>
        <strain evidence="4 5">CCFEE 5184</strain>
    </source>
</reference>
<comment type="subcellular location">
    <subcellularLocation>
        <location evidence="1">Membrane</location>
        <topology evidence="1">Multi-pass membrane protein</topology>
    </subcellularLocation>
</comment>
<evidence type="ECO:0000313" key="4">
    <source>
        <dbReference type="EMBL" id="TKA68611.1"/>
    </source>
</evidence>
<dbReference type="GO" id="GO:0016020">
    <property type="term" value="C:membrane"/>
    <property type="evidence" value="ECO:0007669"/>
    <property type="project" value="UniProtKB-SubCell"/>
</dbReference>
<feature type="transmembrane region" description="Helical" evidence="3">
    <location>
        <begin position="70"/>
        <end position="94"/>
    </location>
</feature>
<evidence type="ECO:0000256" key="1">
    <source>
        <dbReference type="ARBA" id="ARBA00004141"/>
    </source>
</evidence>
<feature type="transmembrane region" description="Helical" evidence="3">
    <location>
        <begin position="172"/>
        <end position="193"/>
    </location>
</feature>
<evidence type="ECO:0008006" key="6">
    <source>
        <dbReference type="Google" id="ProtNLM"/>
    </source>
</evidence>
<feature type="transmembrane region" description="Helical" evidence="3">
    <location>
        <begin position="114"/>
        <end position="134"/>
    </location>
</feature>
<feature type="transmembrane region" description="Helical" evidence="3">
    <location>
        <begin position="346"/>
        <end position="366"/>
    </location>
</feature>
<feature type="transmembrane region" description="Helical" evidence="3">
    <location>
        <begin position="432"/>
        <end position="454"/>
    </location>
</feature>
<feature type="transmembrane region" description="Helical" evidence="3">
    <location>
        <begin position="320"/>
        <end position="339"/>
    </location>
</feature>
<dbReference type="EMBL" id="NAJQ01000495">
    <property type="protein sequence ID" value="TKA68611.1"/>
    <property type="molecule type" value="Genomic_DNA"/>
</dbReference>
<dbReference type="GO" id="GO:0022857">
    <property type="term" value="F:transmembrane transporter activity"/>
    <property type="evidence" value="ECO:0007669"/>
    <property type="project" value="InterPro"/>
</dbReference>
<dbReference type="AlphaFoldDB" id="A0A4U0WYX6"/>
<dbReference type="SUPFAM" id="SSF103473">
    <property type="entry name" value="MFS general substrate transporter"/>
    <property type="match status" value="1"/>
</dbReference>
<evidence type="ECO:0000256" key="3">
    <source>
        <dbReference type="SAM" id="Phobius"/>
    </source>
</evidence>
<dbReference type="OrthoDB" id="6499973at2759"/>
<dbReference type="Proteomes" id="UP000309340">
    <property type="component" value="Unassembled WGS sequence"/>
</dbReference>
<gene>
    <name evidence="4" type="ORF">B0A55_09210</name>
</gene>
<comment type="similarity">
    <text evidence="2">Belongs to the major facilitator superfamily. Monocarboxylate porter (TC 2.A.1.13) family.</text>
</comment>
<feature type="transmembrane region" description="Helical" evidence="3">
    <location>
        <begin position="466"/>
        <end position="486"/>
    </location>
</feature>
<feature type="transmembrane region" description="Helical" evidence="3">
    <location>
        <begin position="141"/>
        <end position="166"/>
    </location>
</feature>
<dbReference type="InterPro" id="IPR050327">
    <property type="entry name" value="Proton-linked_MCT"/>
</dbReference>
<dbReference type="Gene3D" id="1.20.1250.20">
    <property type="entry name" value="MFS general substrate transporter like domains"/>
    <property type="match status" value="1"/>
</dbReference>
<dbReference type="InterPro" id="IPR011701">
    <property type="entry name" value="MFS"/>
</dbReference>
<sequence>MPYPAGLLRVNSMVDLTKAEHMLGLRKAPQSPHVPLAEIYTVEDGSADGLPKHKVDAFKDQLEPLNGRTAWLHSLTGALIVFNCWGMANAFGLFQAYLERDYLPIGTSPSNISWIGSTQLALVFGLGVPVGRLVDQGYFRLVFHSGSIIMLLGIFCTAWCTTLWSLWLVQGLITGLGMGMVFCSAIVALMTWFDERKLGAAMAVGAAGSCVGGIVYIVAARHFLLTHGFPTTMRILGAISAAALIPPNLVFRVRGQRNKSRTRRRQIASSTNIGTFVSPAYLIAAAGMFLAFLGVYFGFVYMVSFASTQLKLSDTASTNLLIYMLAANLPGRFLPALISDKCIGPLNTIIPSIFLSAGCIGLWMALGDSGNERGPLTVVACFYGFVSAGIQVLYAPTVYTFCLDQTPKPTTALTVSEREAMPLATDRMGVKAGAIFSCIGLACLIGTPIGGALVKYRTERGMERPYLGAQVFAMCSLLLGGCMLLASRVARIGWQAKRA</sequence>